<evidence type="ECO:0000256" key="10">
    <source>
        <dbReference type="SAM" id="MobiDB-lite"/>
    </source>
</evidence>
<dbReference type="GO" id="GO:0016020">
    <property type="term" value="C:membrane"/>
    <property type="evidence" value="ECO:0007669"/>
    <property type="project" value="UniProtKB-SubCell"/>
</dbReference>
<evidence type="ECO:0000256" key="8">
    <source>
        <dbReference type="ARBA" id="ARBA00023136"/>
    </source>
</evidence>
<evidence type="ECO:0000256" key="7">
    <source>
        <dbReference type="ARBA" id="ARBA00022989"/>
    </source>
</evidence>
<dbReference type="InterPro" id="IPR004648">
    <property type="entry name" value="Oligpept_transpt"/>
</dbReference>
<evidence type="ECO:0000313" key="12">
    <source>
        <dbReference type="EMBL" id="TVY27057.1"/>
    </source>
</evidence>
<dbReference type="AlphaFoldDB" id="A0A8H8TYV6"/>
<comment type="similarity">
    <text evidence="2">Belongs to the oligopeptide OPT transporter family.</text>
</comment>
<proteinExistence type="inferred from homology"/>
<feature type="transmembrane region" description="Helical" evidence="11">
    <location>
        <begin position="719"/>
        <end position="740"/>
    </location>
</feature>
<keyword evidence="7 11" id="KW-1133">Transmembrane helix</keyword>
<feature type="compositionally biased region" description="Basic and acidic residues" evidence="10">
    <location>
        <begin position="1"/>
        <end position="10"/>
    </location>
</feature>
<evidence type="ECO:0000256" key="2">
    <source>
        <dbReference type="ARBA" id="ARBA00008807"/>
    </source>
</evidence>
<keyword evidence="4 11" id="KW-0812">Transmembrane</keyword>
<dbReference type="PANTHER" id="PTHR22601">
    <property type="entry name" value="ISP4 LIKE PROTEIN"/>
    <property type="match status" value="1"/>
</dbReference>
<evidence type="ECO:0000256" key="5">
    <source>
        <dbReference type="ARBA" id="ARBA00022856"/>
    </source>
</evidence>
<dbReference type="Proteomes" id="UP000431533">
    <property type="component" value="Unassembled WGS sequence"/>
</dbReference>
<accession>A0A8H8TYV6</accession>
<feature type="region of interest" description="Disordered" evidence="10">
    <location>
        <begin position="1"/>
        <end position="28"/>
    </location>
</feature>
<evidence type="ECO:0000256" key="3">
    <source>
        <dbReference type="ARBA" id="ARBA00022448"/>
    </source>
</evidence>
<dbReference type="RefSeq" id="XP_031005845.1">
    <property type="nucleotide sequence ID" value="XM_031149720.1"/>
</dbReference>
<dbReference type="GeneID" id="41984962"/>
<feature type="transmembrane region" description="Helical" evidence="11">
    <location>
        <begin position="799"/>
        <end position="820"/>
    </location>
</feature>
<dbReference type="GO" id="GO:0035673">
    <property type="term" value="F:oligopeptide transmembrane transporter activity"/>
    <property type="evidence" value="ECO:0007669"/>
    <property type="project" value="InterPro"/>
</dbReference>
<dbReference type="EMBL" id="QGMH01000056">
    <property type="protein sequence ID" value="TVY27057.1"/>
    <property type="molecule type" value="Genomic_DNA"/>
</dbReference>
<keyword evidence="8 11" id="KW-0472">Membrane</keyword>
<evidence type="ECO:0000256" key="4">
    <source>
        <dbReference type="ARBA" id="ARBA00022692"/>
    </source>
</evidence>
<dbReference type="GO" id="GO:0015031">
    <property type="term" value="P:protein transport"/>
    <property type="evidence" value="ECO:0007669"/>
    <property type="project" value="UniProtKB-KW"/>
</dbReference>
<keyword evidence="13" id="KW-1185">Reference proteome</keyword>
<gene>
    <name evidence="12" type="primary">isp4_0</name>
    <name evidence="12" type="ORF">LHYA1_G004764</name>
</gene>
<feature type="coiled-coil region" evidence="9">
    <location>
        <begin position="37"/>
        <end position="64"/>
    </location>
</feature>
<feature type="transmembrane region" description="Helical" evidence="11">
    <location>
        <begin position="405"/>
        <end position="423"/>
    </location>
</feature>
<feature type="transmembrane region" description="Helical" evidence="11">
    <location>
        <begin position="147"/>
        <end position="167"/>
    </location>
</feature>
<protein>
    <submittedName>
        <fullName evidence="12">Sexual differentiation process protein isp4</fullName>
    </submittedName>
</protein>
<evidence type="ECO:0000313" key="13">
    <source>
        <dbReference type="Proteomes" id="UP000431533"/>
    </source>
</evidence>
<dbReference type="Pfam" id="PF03169">
    <property type="entry name" value="OPT"/>
    <property type="match status" value="1"/>
</dbReference>
<evidence type="ECO:0000256" key="9">
    <source>
        <dbReference type="SAM" id="Coils"/>
    </source>
</evidence>
<feature type="transmembrane region" description="Helical" evidence="11">
    <location>
        <begin position="570"/>
        <end position="591"/>
    </location>
</feature>
<feature type="transmembrane region" description="Helical" evidence="11">
    <location>
        <begin position="752"/>
        <end position="773"/>
    </location>
</feature>
<evidence type="ECO:0000256" key="1">
    <source>
        <dbReference type="ARBA" id="ARBA00004141"/>
    </source>
</evidence>
<evidence type="ECO:0000256" key="6">
    <source>
        <dbReference type="ARBA" id="ARBA00022927"/>
    </source>
</evidence>
<keyword evidence="3" id="KW-0813">Transport</keyword>
<feature type="transmembrane region" description="Helical" evidence="11">
    <location>
        <begin position="326"/>
        <end position="345"/>
    </location>
</feature>
<comment type="subcellular location">
    <subcellularLocation>
        <location evidence="1">Membrane</location>
        <topology evidence="1">Multi-pass membrane protein</topology>
    </subcellularLocation>
</comment>
<keyword evidence="9" id="KW-0175">Coiled coil</keyword>
<dbReference type="NCBIfam" id="TIGR00727">
    <property type="entry name" value="ISP4_OPT"/>
    <property type="match status" value="1"/>
</dbReference>
<feature type="transmembrane region" description="Helical" evidence="11">
    <location>
        <begin position="652"/>
        <end position="670"/>
    </location>
</feature>
<keyword evidence="6" id="KW-0653">Protein transport</keyword>
<feature type="transmembrane region" description="Helical" evidence="11">
    <location>
        <begin position="542"/>
        <end position="563"/>
    </location>
</feature>
<comment type="caution">
    <text evidence="12">The sequence shown here is derived from an EMBL/GenBank/DDBJ whole genome shotgun (WGS) entry which is preliminary data.</text>
</comment>
<reference evidence="12 13" key="1">
    <citation type="submission" date="2018-05" db="EMBL/GenBank/DDBJ databases">
        <title>Genome sequencing and assembly of the regulated plant pathogen Lachnellula willkommii and related sister species for the development of diagnostic species identification markers.</title>
        <authorList>
            <person name="Giroux E."/>
            <person name="Bilodeau G."/>
        </authorList>
    </citation>
    <scope>NUCLEOTIDE SEQUENCE [LARGE SCALE GENOMIC DNA]</scope>
    <source>
        <strain evidence="12 13">CBS 185.66</strain>
    </source>
</reference>
<dbReference type="NCBIfam" id="TIGR00728">
    <property type="entry name" value="OPT_sfam"/>
    <property type="match status" value="1"/>
</dbReference>
<sequence length="863" mass="97857">MSEKETRGDTIGEIQTGDTLNEKTPGTGFESVLDITQDQIEADLNVTENDLINARENAKDLTLEETRQMMKKVYDVHLKDPNFPVVIVDKIKAFLDNEDIFEHPQNYTDLIFEMKAEAALITGNSPYAEVRAVVSNTDDMTMPCSTIRVWVIGLLFVVALAFVNQLFSIRQPQIVVTANVVQLLCFPVAKAAEAILPDWGFTIFGTRHSLNPGKFSPKEHMLITIMASVGYDYPYTDNIIWSQYLPQYFNQSYAGHFGYQILVALSTNLIGYGIAGVCRRFLVYPAYCVWPASLVTIALNDAFHTDKNIAVPGPFKRIFTISRLRFFLYAFIAMFVYFWFPNYIFQALSVFNWMTWIAPNNVNLNIVTGMENGLGLNPFPTFDWNIMLWDTPPQDPLMVPFFNTFSKFIGGFFSFFVILGIWYSNSYYTGYLPINSNRVFDHFGKLYNISHAINEKGLFDGPKYEAYSPAYLSAGYATVYLFFFAIYSSVISYTYLYHRHEIAMGFRNLINSFRKKEDRNSDHDYTDIHNRLMAKYPEVPEWWYLLALCFAICLGCAGIAGWHTYTTVGVVFYGILLCLIFVVPVGIIKAITGIEITLNVLAEFIGGSWVAGNALAMNYFKAFGYVTCAHALRFSNDLKLAHYLKIPPKQTFFAQMIATVVSSLVCTGVLNFQMNSIEDVCTTNQKDHYTCPGINQFFTAAVLWGTIGPKKVFGKGGQYTALLAGFPIGFVLPFVVYYAQKKFPRQTWMRQVHTVAILYGAISYAPYNLAYLWPGVPIGWWSMVYMKKRSLAFWSKYNYVLSAAFSSGIALSAVIIFFALQYTNTSITWWGNDVSFQGCEDTPCVKHHLASGEYFGPRIGNFH</sequence>
<feature type="transmembrane region" description="Helical" evidence="11">
    <location>
        <begin position="471"/>
        <end position="496"/>
    </location>
</feature>
<dbReference type="OrthoDB" id="9986677at2759"/>
<organism evidence="12 13">
    <name type="scientific">Lachnellula hyalina</name>
    <dbReference type="NCBI Taxonomy" id="1316788"/>
    <lineage>
        <taxon>Eukaryota</taxon>
        <taxon>Fungi</taxon>
        <taxon>Dikarya</taxon>
        <taxon>Ascomycota</taxon>
        <taxon>Pezizomycotina</taxon>
        <taxon>Leotiomycetes</taxon>
        <taxon>Helotiales</taxon>
        <taxon>Lachnaceae</taxon>
        <taxon>Lachnellula</taxon>
    </lineage>
</organism>
<name>A0A8H8TYV6_9HELO</name>
<dbReference type="InterPro" id="IPR004813">
    <property type="entry name" value="OPT"/>
</dbReference>
<evidence type="ECO:0000256" key="11">
    <source>
        <dbReference type="SAM" id="Phobius"/>
    </source>
</evidence>
<keyword evidence="5" id="KW-0571">Peptide transport</keyword>